<keyword evidence="2" id="KW-1185">Reference proteome</keyword>
<dbReference type="OrthoDB" id="972018at2"/>
<proteinExistence type="predicted"/>
<evidence type="ECO:0000313" key="1">
    <source>
        <dbReference type="EMBL" id="RVU26545.1"/>
    </source>
</evidence>
<dbReference type="EMBL" id="SACY01000001">
    <property type="protein sequence ID" value="RVU26545.1"/>
    <property type="molecule type" value="Genomic_DNA"/>
</dbReference>
<protein>
    <recommendedName>
        <fullName evidence="3">Outer membrane protein beta-barrel domain-containing protein</fullName>
    </recommendedName>
</protein>
<evidence type="ECO:0000313" key="2">
    <source>
        <dbReference type="Proteomes" id="UP000282832"/>
    </source>
</evidence>
<dbReference type="RefSeq" id="WP_127802097.1">
    <property type="nucleotide sequence ID" value="NZ_SACY01000001.1"/>
</dbReference>
<comment type="caution">
    <text evidence="1">The sequence shown here is derived from an EMBL/GenBank/DDBJ whole genome shotgun (WGS) entry which is preliminary data.</text>
</comment>
<dbReference type="AlphaFoldDB" id="A0A437PWA8"/>
<accession>A0A437PWA8</accession>
<reference evidence="1 2" key="1">
    <citation type="submission" date="2019-01" db="EMBL/GenBank/DDBJ databases">
        <authorList>
            <person name="Chen W.-M."/>
        </authorList>
    </citation>
    <scope>NUCLEOTIDE SEQUENCE [LARGE SCALE GENOMIC DNA]</scope>
    <source>
        <strain evidence="1 2">FSY-15</strain>
    </source>
</reference>
<evidence type="ECO:0008006" key="3">
    <source>
        <dbReference type="Google" id="ProtNLM"/>
    </source>
</evidence>
<gene>
    <name evidence="1" type="ORF">EOJ36_00695</name>
</gene>
<sequence length="230" mass="25469">MKKIVLQLLTLFFITPNLYSQKLNLSFGRNISTYHLENSQGYQVDYLKSGTGNTIQATFLGNFLDTLNLQSKSPEKVLKFSKKPLLSKILSQFTYSAGIQMSQLNAVGNIQQIALLYNTDYLGATIGLGYVLHLVKRFSIHAETQIIANKLLQGQQQTASSFYSLSGNSQFDGIKFFKGFRLAITAKVNTTTDLIISYNYQSSLIPSESNTGKLTIDSQLLAIGLTLAIN</sequence>
<name>A0A437PWA8_9BACT</name>
<dbReference type="Proteomes" id="UP000282832">
    <property type="component" value="Unassembled WGS sequence"/>
</dbReference>
<organism evidence="1 2">
    <name type="scientific">Sandaracinomonas limnophila</name>
    <dbReference type="NCBI Taxonomy" id="1862386"/>
    <lineage>
        <taxon>Bacteria</taxon>
        <taxon>Pseudomonadati</taxon>
        <taxon>Bacteroidota</taxon>
        <taxon>Cytophagia</taxon>
        <taxon>Cytophagales</taxon>
        <taxon>Flectobacillaceae</taxon>
        <taxon>Sandaracinomonas</taxon>
    </lineage>
</organism>